<evidence type="ECO:0000313" key="5">
    <source>
        <dbReference type="Proteomes" id="UP001595904"/>
    </source>
</evidence>
<dbReference type="Gene3D" id="2.60.120.560">
    <property type="entry name" value="Exo-inulinase, domain 1"/>
    <property type="match status" value="1"/>
</dbReference>
<organism evidence="4 5">
    <name type="scientific">Steroidobacter flavus</name>
    <dbReference type="NCBI Taxonomy" id="1842136"/>
    <lineage>
        <taxon>Bacteria</taxon>
        <taxon>Pseudomonadati</taxon>
        <taxon>Pseudomonadota</taxon>
        <taxon>Gammaproteobacteria</taxon>
        <taxon>Steroidobacterales</taxon>
        <taxon>Steroidobacteraceae</taxon>
        <taxon>Steroidobacter</taxon>
    </lineage>
</organism>
<accession>A0ABV8SQ40</accession>
<dbReference type="RefSeq" id="WP_380596507.1">
    <property type="nucleotide sequence ID" value="NZ_JBHSDU010000003.1"/>
</dbReference>
<evidence type="ECO:0000313" key="4">
    <source>
        <dbReference type="EMBL" id="MFC4309455.1"/>
    </source>
</evidence>
<dbReference type="EMBL" id="JBHSDU010000003">
    <property type="protein sequence ID" value="MFC4309455.1"/>
    <property type="molecule type" value="Genomic_DNA"/>
</dbReference>
<proteinExistence type="predicted"/>
<feature type="domain" description="3-keto-alpha-glucoside-1,2-lyase/3-keto-2-hydroxy-glucal hydratase" evidence="3">
    <location>
        <begin position="32"/>
        <end position="218"/>
    </location>
</feature>
<evidence type="ECO:0000256" key="2">
    <source>
        <dbReference type="SAM" id="SignalP"/>
    </source>
</evidence>
<feature type="region of interest" description="Disordered" evidence="1">
    <location>
        <begin position="172"/>
        <end position="204"/>
    </location>
</feature>
<keyword evidence="2" id="KW-0732">Signal</keyword>
<gene>
    <name evidence="4" type="ORF">ACFPN2_10220</name>
</gene>
<dbReference type="Pfam" id="PF06439">
    <property type="entry name" value="3keto-disac_hyd"/>
    <property type="match status" value="1"/>
</dbReference>
<dbReference type="InterPro" id="IPR010496">
    <property type="entry name" value="AL/BT2_dom"/>
</dbReference>
<evidence type="ECO:0000256" key="1">
    <source>
        <dbReference type="SAM" id="MobiDB-lite"/>
    </source>
</evidence>
<sequence>MFNAFHRGAPWIAVFAATCAMTASADTGSKSEWQPLFNGRNLDGWKHVGPGEFVVENGVLKSVGGMGLLYFPGEKFSNAVIRVVYKAPDDNGGGNSGVFIRIPEQPTEPWMPVNKGYEVQIDDSEDDWHRTGVLYSFTKTLAQPKTGEWNTMEIAIEDERTVVTVNGTKVTDFKEGSPVPEKKQKYEPDRGKRAPGGYIGLQNHSGKDTVYFKEVSVKKLK</sequence>
<name>A0ABV8SQ40_9GAMM</name>
<feature type="chain" id="PRO_5045809695" evidence="2">
    <location>
        <begin position="26"/>
        <end position="221"/>
    </location>
</feature>
<keyword evidence="5" id="KW-1185">Reference proteome</keyword>
<comment type="caution">
    <text evidence="4">The sequence shown here is derived from an EMBL/GenBank/DDBJ whole genome shotgun (WGS) entry which is preliminary data.</text>
</comment>
<evidence type="ECO:0000259" key="3">
    <source>
        <dbReference type="Pfam" id="PF06439"/>
    </source>
</evidence>
<protein>
    <submittedName>
        <fullName evidence="4">DUF1080 domain-containing protein</fullName>
    </submittedName>
</protein>
<feature type="signal peptide" evidence="2">
    <location>
        <begin position="1"/>
        <end position="25"/>
    </location>
</feature>
<dbReference type="Proteomes" id="UP001595904">
    <property type="component" value="Unassembled WGS sequence"/>
</dbReference>
<feature type="compositionally biased region" description="Basic and acidic residues" evidence="1">
    <location>
        <begin position="172"/>
        <end position="192"/>
    </location>
</feature>
<reference evidence="5" key="1">
    <citation type="journal article" date="2019" name="Int. J. Syst. Evol. Microbiol.">
        <title>The Global Catalogue of Microorganisms (GCM) 10K type strain sequencing project: providing services to taxonomists for standard genome sequencing and annotation.</title>
        <authorList>
            <consortium name="The Broad Institute Genomics Platform"/>
            <consortium name="The Broad Institute Genome Sequencing Center for Infectious Disease"/>
            <person name="Wu L."/>
            <person name="Ma J."/>
        </authorList>
    </citation>
    <scope>NUCLEOTIDE SEQUENCE [LARGE SCALE GENOMIC DNA]</scope>
    <source>
        <strain evidence="5">CGMCC 1.10759</strain>
    </source>
</reference>